<name>A0A9W8HGT5_9FUNG</name>
<dbReference type="EMBL" id="JANBUL010000079">
    <property type="protein sequence ID" value="KAJ2782208.1"/>
    <property type="molecule type" value="Genomic_DNA"/>
</dbReference>
<evidence type="ECO:0000313" key="1">
    <source>
        <dbReference type="EMBL" id="KAJ2782208.1"/>
    </source>
</evidence>
<dbReference type="Proteomes" id="UP001140217">
    <property type="component" value="Unassembled WGS sequence"/>
</dbReference>
<reference evidence="1" key="1">
    <citation type="submission" date="2022-07" db="EMBL/GenBank/DDBJ databases">
        <title>Phylogenomic reconstructions and comparative analyses of Kickxellomycotina fungi.</title>
        <authorList>
            <person name="Reynolds N.K."/>
            <person name="Stajich J.E."/>
            <person name="Barry K."/>
            <person name="Grigoriev I.V."/>
            <person name="Crous P."/>
            <person name="Smith M.E."/>
        </authorList>
    </citation>
    <scope>NUCLEOTIDE SEQUENCE</scope>
    <source>
        <strain evidence="1">NBRC 105414</strain>
    </source>
</reference>
<keyword evidence="2" id="KW-1185">Reference proteome</keyword>
<evidence type="ECO:0000313" key="2">
    <source>
        <dbReference type="Proteomes" id="UP001140217"/>
    </source>
</evidence>
<organism evidence="1 2">
    <name type="scientific">Coemansia javaensis</name>
    <dbReference type="NCBI Taxonomy" id="2761396"/>
    <lineage>
        <taxon>Eukaryota</taxon>
        <taxon>Fungi</taxon>
        <taxon>Fungi incertae sedis</taxon>
        <taxon>Zoopagomycota</taxon>
        <taxon>Kickxellomycotina</taxon>
        <taxon>Kickxellomycetes</taxon>
        <taxon>Kickxellales</taxon>
        <taxon>Kickxellaceae</taxon>
        <taxon>Coemansia</taxon>
    </lineage>
</organism>
<accession>A0A9W8HGT5</accession>
<proteinExistence type="predicted"/>
<protein>
    <recommendedName>
        <fullName evidence="3">PAS domain-containing protein</fullName>
    </recommendedName>
</protein>
<dbReference type="InterPro" id="IPR035965">
    <property type="entry name" value="PAS-like_dom_sf"/>
</dbReference>
<evidence type="ECO:0008006" key="3">
    <source>
        <dbReference type="Google" id="ProtNLM"/>
    </source>
</evidence>
<comment type="caution">
    <text evidence="1">The sequence shown here is derived from an EMBL/GenBank/DDBJ whole genome shotgun (WGS) entry which is preliminary data.</text>
</comment>
<dbReference type="OrthoDB" id="5571962at2759"/>
<dbReference type="SUPFAM" id="SSF55785">
    <property type="entry name" value="PYP-like sensor domain (PAS domain)"/>
    <property type="match status" value="1"/>
</dbReference>
<sequence>MEPQRLQALQRKYLRGLCTCAAQLPGDCHLRSFGVMLVDDDDEIVRADAEAVEALRGPLEEWDGAQARPLHDGSAAGPLCRYWTLIERLGVGAAPDMHHYLVVRRSDDGAVVWVQTCIHPMAAADGRTLHVWHVQDVSASARCLGLSRAPAAGGESALALEDDGMPHLPLLTRAPDARPPSDPAPRAQLAGLLADAVASEGFAVLRLTGFGAVDSVFPRRLLGWDEPDLLDRSFIGLLCPDDRAFFCGALRRCHHDGLPQRLALKLAPARAEPGHFLGCDVTVLLPEAVQLPVLVVRATAPEWQRPRPHSHAVCRVQLGAAHVPPPAPAHKPALQGGTADVPPGFGEAATLAPHVAGYSDLLAPLALGPAAKVIDIPMRDIFAAAPPQLQPCSTPETAHALFAPIAGVLASVGGGGGGSTAAAALARSHLLCAAAAGPAADDHER</sequence>
<gene>
    <name evidence="1" type="ORF">H4R18_002417</name>
</gene>
<dbReference type="AlphaFoldDB" id="A0A9W8HGT5"/>